<name>A0A5S4V3F7_9MICO</name>
<evidence type="ECO:0000313" key="3">
    <source>
        <dbReference type="EMBL" id="TYL51050.1"/>
    </source>
</evidence>
<keyword evidence="4" id="KW-1185">Reference proteome</keyword>
<dbReference type="Pfam" id="PF12697">
    <property type="entry name" value="Abhydrolase_6"/>
    <property type="match status" value="1"/>
</dbReference>
<dbReference type="PANTHER" id="PTHR43798">
    <property type="entry name" value="MONOACYLGLYCEROL LIPASE"/>
    <property type="match status" value="1"/>
</dbReference>
<dbReference type="InterPro" id="IPR000639">
    <property type="entry name" value="Epox_hydrolase-like"/>
</dbReference>
<gene>
    <name evidence="3" type="ORF">FYC51_18130</name>
</gene>
<dbReference type="Gene3D" id="3.40.50.1820">
    <property type="entry name" value="alpha/beta hydrolase"/>
    <property type="match status" value="1"/>
</dbReference>
<sequence length="278" mass="29329">MPRAHVVLVHGLRTSATMWRRQVAAFAHHGIDAVAVDLPGHGTRMGEPFSVEAAMRVIDEAFPADSESDSGSGFDSGSDAVAPGSGRTPRLLVGLSLGGYLGIEYAATHPGRIDGLVAASCGTRPRGAGLAGYRRLADAIGRLPDRGRALNDLMVRVFLPRESVADVLAGGVALDVMEPVLTAVAALDPEDALARIDVPVWLVNGRFDHFRIEERRMLRATRDGRLVVVPGATHLVSLARPEEFTAAVLGAVAELERRASVSRRRTAAAGERPAATAG</sequence>
<protein>
    <submittedName>
        <fullName evidence="3">Alpha/beta hydrolase</fullName>
    </submittedName>
</protein>
<feature type="compositionally biased region" description="Low complexity" evidence="1">
    <location>
        <begin position="69"/>
        <end position="79"/>
    </location>
</feature>
<feature type="domain" description="AB hydrolase-1" evidence="2">
    <location>
        <begin position="6"/>
        <end position="246"/>
    </location>
</feature>
<dbReference type="GO" id="GO:0016787">
    <property type="term" value="F:hydrolase activity"/>
    <property type="evidence" value="ECO:0007669"/>
    <property type="project" value="UniProtKB-KW"/>
</dbReference>
<evidence type="ECO:0000313" key="4">
    <source>
        <dbReference type="Proteomes" id="UP000325243"/>
    </source>
</evidence>
<dbReference type="InterPro" id="IPR000073">
    <property type="entry name" value="AB_hydrolase_1"/>
</dbReference>
<comment type="caution">
    <text evidence="3">The sequence shown here is derived from an EMBL/GenBank/DDBJ whole genome shotgun (WGS) entry which is preliminary data.</text>
</comment>
<dbReference type="AlphaFoldDB" id="A0A5S4V3F7"/>
<accession>A0A5S4V3F7</accession>
<reference evidence="3 4" key="1">
    <citation type="submission" date="2019-08" db="EMBL/GenBank/DDBJ databases">
        <authorList>
            <person name="Hu J."/>
        </authorList>
    </citation>
    <scope>NUCLEOTIDE SEQUENCE [LARGE SCALE GENOMIC DNA]</scope>
    <source>
        <strain evidence="3 4">NEAU-184</strain>
    </source>
</reference>
<dbReference type="PRINTS" id="PR00412">
    <property type="entry name" value="EPOXHYDRLASE"/>
</dbReference>
<organism evidence="3 4">
    <name type="scientific">Agromyces mariniharenae</name>
    <dbReference type="NCBI Taxonomy" id="2604423"/>
    <lineage>
        <taxon>Bacteria</taxon>
        <taxon>Bacillati</taxon>
        <taxon>Actinomycetota</taxon>
        <taxon>Actinomycetes</taxon>
        <taxon>Micrococcales</taxon>
        <taxon>Microbacteriaceae</taxon>
        <taxon>Agromyces</taxon>
    </lineage>
</organism>
<dbReference type="SUPFAM" id="SSF53474">
    <property type="entry name" value="alpha/beta-Hydrolases"/>
    <property type="match status" value="1"/>
</dbReference>
<dbReference type="InterPro" id="IPR029058">
    <property type="entry name" value="AB_hydrolase_fold"/>
</dbReference>
<dbReference type="EMBL" id="VSSB01000002">
    <property type="protein sequence ID" value="TYL51050.1"/>
    <property type="molecule type" value="Genomic_DNA"/>
</dbReference>
<proteinExistence type="predicted"/>
<dbReference type="Proteomes" id="UP000325243">
    <property type="component" value="Unassembled WGS sequence"/>
</dbReference>
<evidence type="ECO:0000259" key="2">
    <source>
        <dbReference type="Pfam" id="PF12697"/>
    </source>
</evidence>
<evidence type="ECO:0000256" key="1">
    <source>
        <dbReference type="SAM" id="MobiDB-lite"/>
    </source>
</evidence>
<keyword evidence="3" id="KW-0378">Hydrolase</keyword>
<feature type="region of interest" description="Disordered" evidence="1">
    <location>
        <begin position="64"/>
        <end position="85"/>
    </location>
</feature>
<dbReference type="InterPro" id="IPR050266">
    <property type="entry name" value="AB_hydrolase_sf"/>
</dbReference>
<dbReference type="RefSeq" id="WP_148735145.1">
    <property type="nucleotide sequence ID" value="NZ_VSSB01000002.1"/>
</dbReference>